<organism evidence="3 4">
    <name type="scientific">Nitratireductor mangrovi</name>
    <dbReference type="NCBI Taxonomy" id="2599600"/>
    <lineage>
        <taxon>Bacteria</taxon>
        <taxon>Pseudomonadati</taxon>
        <taxon>Pseudomonadota</taxon>
        <taxon>Alphaproteobacteria</taxon>
        <taxon>Hyphomicrobiales</taxon>
        <taxon>Phyllobacteriaceae</taxon>
        <taxon>Nitratireductor</taxon>
    </lineage>
</organism>
<dbReference type="AlphaFoldDB" id="A0A5B8L2G9"/>
<dbReference type="EMBL" id="CP042301">
    <property type="protein sequence ID" value="QDZ01989.1"/>
    <property type="molecule type" value="Genomic_DNA"/>
</dbReference>
<dbReference type="Pfam" id="PF03703">
    <property type="entry name" value="bPH_2"/>
    <property type="match status" value="1"/>
</dbReference>
<evidence type="ECO:0000259" key="2">
    <source>
        <dbReference type="Pfam" id="PF03703"/>
    </source>
</evidence>
<sequence length="178" mass="18768">MHGVNDNPEPRHGGPFVPSTLSLFLPTIVVVVGYGLLLSFLFAAGRGDGALARLCIVVLAIGGPFLIAHAVLRRFTISVAVMPRALYLHRGFPHSQPFEIPYALIDRVSVRRGLPGRIAGSGALVVTLANGRRVVVGDLAQPHAAARAICAHLPEPRVRDLGEAGDGTPDNLPQAAAR</sequence>
<gene>
    <name evidence="3" type="ORF">FQ775_17275</name>
</gene>
<name>A0A5B8L2G9_9HYPH</name>
<dbReference type="InterPro" id="IPR005182">
    <property type="entry name" value="YdbS-like_PH"/>
</dbReference>
<accession>A0A5B8L2G9</accession>
<protein>
    <submittedName>
        <fullName evidence="3">PH domain-containing protein</fullName>
    </submittedName>
</protein>
<evidence type="ECO:0000313" key="3">
    <source>
        <dbReference type="EMBL" id="QDZ01989.1"/>
    </source>
</evidence>
<keyword evidence="1" id="KW-0812">Transmembrane</keyword>
<keyword evidence="1" id="KW-1133">Transmembrane helix</keyword>
<dbReference type="KEGG" id="niy:FQ775_17275"/>
<keyword evidence="4" id="KW-1185">Reference proteome</keyword>
<evidence type="ECO:0000256" key="1">
    <source>
        <dbReference type="SAM" id="Phobius"/>
    </source>
</evidence>
<feature type="transmembrane region" description="Helical" evidence="1">
    <location>
        <begin position="50"/>
        <end position="72"/>
    </location>
</feature>
<dbReference type="RefSeq" id="WP_146300630.1">
    <property type="nucleotide sequence ID" value="NZ_CP042301.2"/>
</dbReference>
<dbReference type="Proteomes" id="UP000321389">
    <property type="component" value="Chromosome"/>
</dbReference>
<reference evidence="3" key="1">
    <citation type="submission" date="2020-04" db="EMBL/GenBank/DDBJ databases">
        <title>Nitratireductor sp. nov. isolated from mangrove soil.</title>
        <authorList>
            <person name="Ye Y."/>
        </authorList>
    </citation>
    <scope>NUCLEOTIDE SEQUENCE</scope>
    <source>
        <strain evidence="3">SY7</strain>
    </source>
</reference>
<proteinExistence type="predicted"/>
<feature type="domain" description="YdbS-like PH" evidence="2">
    <location>
        <begin position="79"/>
        <end position="145"/>
    </location>
</feature>
<keyword evidence="1" id="KW-0472">Membrane</keyword>
<feature type="transmembrane region" description="Helical" evidence="1">
    <location>
        <begin position="21"/>
        <end position="44"/>
    </location>
</feature>
<dbReference type="OrthoDB" id="8115866at2"/>
<evidence type="ECO:0000313" key="4">
    <source>
        <dbReference type="Proteomes" id="UP000321389"/>
    </source>
</evidence>